<keyword evidence="3" id="KW-1185">Reference proteome</keyword>
<comment type="similarity">
    <text evidence="1">Belongs to the ROK (NagC/XylR) family.</text>
</comment>
<organism evidence="2 3">
    <name type="scientific">Streptomyces niveus</name>
    <name type="common">Streptomyces spheroides</name>
    <dbReference type="NCBI Taxonomy" id="193462"/>
    <lineage>
        <taxon>Bacteria</taxon>
        <taxon>Bacillati</taxon>
        <taxon>Actinomycetota</taxon>
        <taxon>Actinomycetes</taxon>
        <taxon>Kitasatosporales</taxon>
        <taxon>Streptomycetaceae</taxon>
        <taxon>Streptomyces</taxon>
    </lineage>
</organism>
<dbReference type="Pfam" id="PF00480">
    <property type="entry name" value="ROK"/>
    <property type="match status" value="1"/>
</dbReference>
<reference evidence="2" key="1">
    <citation type="submission" date="2022-10" db="EMBL/GenBank/DDBJ databases">
        <title>The complete genomes of actinobacterial strains from the NBC collection.</title>
        <authorList>
            <person name="Joergensen T.S."/>
            <person name="Alvarez Arevalo M."/>
            <person name="Sterndorff E.B."/>
            <person name="Faurdal D."/>
            <person name="Vuksanovic O."/>
            <person name="Mourched A.-S."/>
            <person name="Charusanti P."/>
            <person name="Shaw S."/>
            <person name="Blin K."/>
            <person name="Weber T."/>
        </authorList>
    </citation>
    <scope>NUCLEOTIDE SEQUENCE</scope>
    <source>
        <strain evidence="2">NBC_01432</strain>
    </source>
</reference>
<evidence type="ECO:0000256" key="1">
    <source>
        <dbReference type="ARBA" id="ARBA00006479"/>
    </source>
</evidence>
<dbReference type="EMBL" id="CP109495">
    <property type="protein sequence ID" value="WUX50855.1"/>
    <property type="molecule type" value="Genomic_DNA"/>
</dbReference>
<accession>A0ABZ2A0N7</accession>
<name>A0ABZ2A0N7_STRNV</name>
<dbReference type="Gene3D" id="3.30.420.40">
    <property type="match status" value="1"/>
</dbReference>
<dbReference type="SUPFAM" id="SSF53067">
    <property type="entry name" value="Actin-like ATPase domain"/>
    <property type="match status" value="1"/>
</dbReference>
<protein>
    <submittedName>
        <fullName evidence="2">ROK family protein</fullName>
    </submittedName>
</protein>
<dbReference type="Proteomes" id="UP001432209">
    <property type="component" value="Chromosome"/>
</dbReference>
<proteinExistence type="inferred from homology"/>
<dbReference type="InterPro" id="IPR000600">
    <property type="entry name" value="ROK"/>
</dbReference>
<evidence type="ECO:0000313" key="3">
    <source>
        <dbReference type="Proteomes" id="UP001432209"/>
    </source>
</evidence>
<dbReference type="RefSeq" id="WP_329074499.1">
    <property type="nucleotide sequence ID" value="NZ_CP109495.1"/>
</dbReference>
<gene>
    <name evidence="2" type="ORF">OG442_04470</name>
</gene>
<evidence type="ECO:0000313" key="2">
    <source>
        <dbReference type="EMBL" id="WUX50855.1"/>
    </source>
</evidence>
<dbReference type="InterPro" id="IPR043129">
    <property type="entry name" value="ATPase_NBD"/>
</dbReference>
<sequence length="119" mass="11731">MIPKNSRACLETPASAASITAAYSARSGRGVDGAAAVAALLTQGDPGAQAVWDCAVDALATALAAVTTCFAPASWIGSPSSGVPELVRSELGDEAGCLGAALMPWRAADDTTTGGNPCH</sequence>